<dbReference type="InterPro" id="IPR052018">
    <property type="entry name" value="PHP_domain"/>
</dbReference>
<dbReference type="Gene3D" id="1.10.150.650">
    <property type="match status" value="1"/>
</dbReference>
<gene>
    <name evidence="2" type="ORF">H9894_05640</name>
</gene>
<dbReference type="InterPro" id="IPR016195">
    <property type="entry name" value="Pol/histidinol_Pase-like"/>
</dbReference>
<dbReference type="SMART" id="SM00481">
    <property type="entry name" value="POLIIIAc"/>
    <property type="match status" value="1"/>
</dbReference>
<dbReference type="Proteomes" id="UP000886752">
    <property type="component" value="Unassembled WGS sequence"/>
</dbReference>
<feature type="domain" description="Polymerase/histidinol phosphatase N-terminal" evidence="1">
    <location>
        <begin position="5"/>
        <end position="71"/>
    </location>
</feature>
<proteinExistence type="predicted"/>
<dbReference type="CDD" id="cd07438">
    <property type="entry name" value="PHP_HisPPase_AMP"/>
    <property type="match status" value="1"/>
</dbReference>
<dbReference type="InterPro" id="IPR004013">
    <property type="entry name" value="PHP_dom"/>
</dbReference>
<dbReference type="EMBL" id="DXHV01000057">
    <property type="protein sequence ID" value="HIW00658.1"/>
    <property type="molecule type" value="Genomic_DNA"/>
</dbReference>
<evidence type="ECO:0000259" key="1">
    <source>
        <dbReference type="SMART" id="SM00481"/>
    </source>
</evidence>
<comment type="caution">
    <text evidence="2">The sequence shown here is derived from an EMBL/GenBank/DDBJ whole genome shotgun (WGS) entry which is preliminary data.</text>
</comment>
<reference evidence="2" key="1">
    <citation type="journal article" date="2021" name="PeerJ">
        <title>Extensive microbial diversity within the chicken gut microbiome revealed by metagenomics and culture.</title>
        <authorList>
            <person name="Gilroy R."/>
            <person name="Ravi A."/>
            <person name="Getino M."/>
            <person name="Pursley I."/>
            <person name="Horton D.L."/>
            <person name="Alikhan N.F."/>
            <person name="Baker D."/>
            <person name="Gharbi K."/>
            <person name="Hall N."/>
            <person name="Watson M."/>
            <person name="Adriaenssens E.M."/>
            <person name="Foster-Nyarko E."/>
            <person name="Jarju S."/>
            <person name="Secka A."/>
            <person name="Antonio M."/>
            <person name="Oren A."/>
            <person name="Chaudhuri R.R."/>
            <person name="La Ragione R."/>
            <person name="Hildebrand F."/>
            <person name="Pallen M.J."/>
        </authorList>
    </citation>
    <scope>NUCLEOTIDE SEQUENCE</scope>
    <source>
        <strain evidence="2">ChiHecec2B26-446</strain>
    </source>
</reference>
<name>A0A9D1PY37_9BACT</name>
<protein>
    <submittedName>
        <fullName evidence="2">PHP domain-containing protein</fullName>
    </submittedName>
</protein>
<organism evidence="2 3">
    <name type="scientific">Candidatus Desulfovibrio intestinipullorum</name>
    <dbReference type="NCBI Taxonomy" id="2838536"/>
    <lineage>
        <taxon>Bacteria</taxon>
        <taxon>Pseudomonadati</taxon>
        <taxon>Thermodesulfobacteriota</taxon>
        <taxon>Desulfovibrionia</taxon>
        <taxon>Desulfovibrionales</taxon>
        <taxon>Desulfovibrionaceae</taxon>
        <taxon>Desulfovibrio</taxon>
    </lineage>
</organism>
<dbReference type="GO" id="GO:0035312">
    <property type="term" value="F:5'-3' DNA exonuclease activity"/>
    <property type="evidence" value="ECO:0007669"/>
    <property type="project" value="TreeGrafter"/>
</dbReference>
<dbReference type="SUPFAM" id="SSF89550">
    <property type="entry name" value="PHP domain-like"/>
    <property type="match status" value="1"/>
</dbReference>
<dbReference type="InterPro" id="IPR003141">
    <property type="entry name" value="Pol/His_phosphatase_N"/>
</dbReference>
<sequence length="288" mass="31338">MIQRVDLHTHSNASDGTDTPAELVTRAHEAGLKAVALTDHDTLCGLAEGKATADRLGDIEFVRGVEVSTGTEQGEMHILGLWVPEDAGPLEEALAEMRARRGERNQRILDKLDTLGVHITMDEVLAQAGGESVGRPHIAMALQARGYVKSITQAFDLYLGSTGKAYIPKDVMEPERAVSLMSGIGCSVIIAHPMLKPYPPGWIDEFVKRLLPFGLCGIEAWHSEHTDADARSCIGIARRYHLCVSGGSDYHGLNKPRIHLGIGYGSLMVTTDAFALLKHWREEQGLPC</sequence>
<evidence type="ECO:0000313" key="3">
    <source>
        <dbReference type="Proteomes" id="UP000886752"/>
    </source>
</evidence>
<dbReference type="Gene3D" id="3.20.20.140">
    <property type="entry name" value="Metal-dependent hydrolases"/>
    <property type="match status" value="1"/>
</dbReference>
<dbReference type="Pfam" id="PF02811">
    <property type="entry name" value="PHP"/>
    <property type="match status" value="1"/>
</dbReference>
<dbReference type="PANTHER" id="PTHR42924">
    <property type="entry name" value="EXONUCLEASE"/>
    <property type="match status" value="1"/>
</dbReference>
<reference evidence="2" key="2">
    <citation type="submission" date="2021-04" db="EMBL/GenBank/DDBJ databases">
        <authorList>
            <person name="Gilroy R."/>
        </authorList>
    </citation>
    <scope>NUCLEOTIDE SEQUENCE</scope>
    <source>
        <strain evidence="2">ChiHecec2B26-446</strain>
    </source>
</reference>
<evidence type="ECO:0000313" key="2">
    <source>
        <dbReference type="EMBL" id="HIW00658.1"/>
    </source>
</evidence>
<accession>A0A9D1PY37</accession>
<dbReference type="GO" id="GO:0004534">
    <property type="term" value="F:5'-3' RNA exonuclease activity"/>
    <property type="evidence" value="ECO:0007669"/>
    <property type="project" value="TreeGrafter"/>
</dbReference>
<dbReference type="AlphaFoldDB" id="A0A9D1PY37"/>
<dbReference type="PANTHER" id="PTHR42924:SF3">
    <property type="entry name" value="POLYMERASE_HISTIDINOL PHOSPHATASE N-TERMINAL DOMAIN-CONTAINING PROTEIN"/>
    <property type="match status" value="1"/>
</dbReference>